<protein>
    <submittedName>
        <fullName evidence="2">Alpha/beta hydrolase</fullName>
    </submittedName>
</protein>
<feature type="domain" description="AB hydrolase-1" evidence="1">
    <location>
        <begin position="32"/>
        <end position="145"/>
    </location>
</feature>
<dbReference type="PANTHER" id="PTHR43798:SF5">
    <property type="entry name" value="MONOACYLGLYCEROL LIPASE ABHD6"/>
    <property type="match status" value="1"/>
</dbReference>
<dbReference type="AlphaFoldDB" id="A0A2S5SWW0"/>
<evidence type="ECO:0000259" key="1">
    <source>
        <dbReference type="Pfam" id="PF00561"/>
    </source>
</evidence>
<comment type="caution">
    <text evidence="2">The sequence shown here is derived from an EMBL/GenBank/DDBJ whole genome shotgun (WGS) entry which is preliminary data.</text>
</comment>
<dbReference type="SUPFAM" id="SSF53474">
    <property type="entry name" value="alpha/beta-Hydrolases"/>
    <property type="match status" value="1"/>
</dbReference>
<dbReference type="Proteomes" id="UP000238605">
    <property type="component" value="Unassembled WGS sequence"/>
</dbReference>
<dbReference type="PANTHER" id="PTHR43798">
    <property type="entry name" value="MONOACYLGLYCEROL LIPASE"/>
    <property type="match status" value="1"/>
</dbReference>
<dbReference type="Pfam" id="PF00561">
    <property type="entry name" value="Abhydrolase_1"/>
    <property type="match status" value="1"/>
</dbReference>
<gene>
    <name evidence="2" type="ORF">C1704_03450</name>
</gene>
<dbReference type="InterPro" id="IPR029058">
    <property type="entry name" value="AB_hydrolase_fold"/>
</dbReference>
<dbReference type="GO" id="GO:0047372">
    <property type="term" value="F:monoacylglycerol lipase activity"/>
    <property type="evidence" value="ECO:0007669"/>
    <property type="project" value="TreeGrafter"/>
</dbReference>
<evidence type="ECO:0000313" key="3">
    <source>
        <dbReference type="Proteomes" id="UP000238605"/>
    </source>
</evidence>
<name>A0A2S5SWW0_9BURK</name>
<dbReference type="RefSeq" id="WP_104301036.1">
    <property type="nucleotide sequence ID" value="NZ_PSNX01000003.1"/>
</dbReference>
<dbReference type="EMBL" id="PSNX01000003">
    <property type="protein sequence ID" value="PPE67240.1"/>
    <property type="molecule type" value="Genomic_DNA"/>
</dbReference>
<dbReference type="InterPro" id="IPR050266">
    <property type="entry name" value="AB_hydrolase_sf"/>
</dbReference>
<keyword evidence="2" id="KW-0378">Hydrolase</keyword>
<dbReference type="GO" id="GO:0016020">
    <property type="term" value="C:membrane"/>
    <property type="evidence" value="ECO:0007669"/>
    <property type="project" value="TreeGrafter"/>
</dbReference>
<keyword evidence="3" id="KW-1185">Reference proteome</keyword>
<dbReference type="GO" id="GO:0046464">
    <property type="term" value="P:acylglycerol catabolic process"/>
    <property type="evidence" value="ECO:0007669"/>
    <property type="project" value="TreeGrafter"/>
</dbReference>
<evidence type="ECO:0000313" key="2">
    <source>
        <dbReference type="EMBL" id="PPE67240.1"/>
    </source>
</evidence>
<reference evidence="2 3" key="1">
    <citation type="submission" date="2018-02" db="EMBL/GenBank/DDBJ databases">
        <title>Reclassifiation of [Polyangium] brachysporum DSM 7029 as Guopingzhaonella breviflexa gen. nov., sp. nov., a member of the family Comamonadaceae.</title>
        <authorList>
            <person name="Tang B."/>
        </authorList>
    </citation>
    <scope>NUCLEOTIDE SEQUENCE [LARGE SCALE GENOMIC DNA]</scope>
    <source>
        <strain evidence="2 3">BCRC 80649</strain>
    </source>
</reference>
<proteinExistence type="predicted"/>
<organism evidence="2 3">
    <name type="scientific">Caldimonas caldifontis</name>
    <dbReference type="NCBI Taxonomy" id="1452508"/>
    <lineage>
        <taxon>Bacteria</taxon>
        <taxon>Pseudomonadati</taxon>
        <taxon>Pseudomonadota</taxon>
        <taxon>Betaproteobacteria</taxon>
        <taxon>Burkholderiales</taxon>
        <taxon>Sphaerotilaceae</taxon>
        <taxon>Caldimonas</taxon>
    </lineage>
</organism>
<dbReference type="Gene3D" id="3.40.50.1820">
    <property type="entry name" value="alpha/beta hydrolase"/>
    <property type="match status" value="1"/>
</dbReference>
<dbReference type="InterPro" id="IPR000073">
    <property type="entry name" value="AB_hydrolase_1"/>
</dbReference>
<sequence length="268" mass="29052">MRPPDLSELIIDVPGGGVFTRRWSVPGSKRSPLLLLHDSLGSVEQWRDFPAALAVATSRSVIAYDRLGFGKSSPRVERPSPGFIEEEAVVVVPALLEALGIERFVPFGHSVGGGMALTIAARHGARCEAVISEAAQAFVEPLTLTGIREAQRQFADPAQQARLVRWHGDKAPWVLDAWTQVWLSPAFRDWTLDHELERITCPVLAIHGEHDEYGSLAFPRRIAGGVKGPARLAILPCGHVPHRDQGDEVLRLVADFLSMGSSVQGGGA</sequence>
<dbReference type="OrthoDB" id="135231at2"/>
<accession>A0A2S5SWW0</accession>